<evidence type="ECO:0000256" key="1">
    <source>
        <dbReference type="SAM" id="MobiDB-lite"/>
    </source>
</evidence>
<dbReference type="Proteomes" id="UP000441208">
    <property type="component" value="Unassembled WGS sequence"/>
</dbReference>
<proteinExistence type="predicted"/>
<evidence type="ECO:0000313" key="4">
    <source>
        <dbReference type="EMBL" id="KAE9141620.1"/>
    </source>
</evidence>
<feature type="compositionally biased region" description="Basic residues" evidence="1">
    <location>
        <begin position="69"/>
        <end position="86"/>
    </location>
</feature>
<dbReference type="OrthoDB" id="8188861at2759"/>
<evidence type="ECO:0000313" key="17">
    <source>
        <dbReference type="Proteomes" id="UP000486351"/>
    </source>
</evidence>
<evidence type="ECO:0000313" key="10">
    <source>
        <dbReference type="Proteomes" id="UP000429523"/>
    </source>
</evidence>
<dbReference type="SUPFAM" id="SSF54160">
    <property type="entry name" value="Chromo domain-like"/>
    <property type="match status" value="1"/>
</dbReference>
<feature type="region of interest" description="Disordered" evidence="1">
    <location>
        <begin position="1"/>
        <end position="88"/>
    </location>
</feature>
<evidence type="ECO:0000313" key="12">
    <source>
        <dbReference type="Proteomes" id="UP000437068"/>
    </source>
</evidence>
<dbReference type="Proteomes" id="UP000486351">
    <property type="component" value="Unassembled WGS sequence"/>
</dbReference>
<evidence type="ECO:0008006" key="18">
    <source>
        <dbReference type="Google" id="ProtNLM"/>
    </source>
</evidence>
<protein>
    <recommendedName>
        <fullName evidence="18">Tudor-knot domain-containing protein</fullName>
    </recommendedName>
</protein>
<organism evidence="4 15">
    <name type="scientific">Phytophthora fragariae</name>
    <dbReference type="NCBI Taxonomy" id="53985"/>
    <lineage>
        <taxon>Eukaryota</taxon>
        <taxon>Sar</taxon>
        <taxon>Stramenopiles</taxon>
        <taxon>Oomycota</taxon>
        <taxon>Peronosporomycetes</taxon>
        <taxon>Peronosporales</taxon>
        <taxon>Peronosporaceae</taxon>
        <taxon>Phytophthora</taxon>
    </lineage>
</organism>
<dbReference type="EMBL" id="QXFY01000008">
    <property type="protein sequence ID" value="KAE9362077.1"/>
    <property type="molecule type" value="Genomic_DNA"/>
</dbReference>
<feature type="region of interest" description="Disordered" evidence="1">
    <location>
        <begin position="181"/>
        <end position="336"/>
    </location>
</feature>
<dbReference type="Gene3D" id="2.30.30.140">
    <property type="match status" value="1"/>
</dbReference>
<keyword evidence="11" id="KW-1185">Reference proteome</keyword>
<evidence type="ECO:0000313" key="15">
    <source>
        <dbReference type="Proteomes" id="UP000441208"/>
    </source>
</evidence>
<feature type="compositionally biased region" description="Basic and acidic residues" evidence="1">
    <location>
        <begin position="242"/>
        <end position="261"/>
    </location>
</feature>
<comment type="caution">
    <text evidence="4">The sequence shown here is derived from an EMBL/GenBank/DDBJ whole genome shotgun (WGS) entry which is preliminary data.</text>
</comment>
<evidence type="ECO:0000313" key="2">
    <source>
        <dbReference type="EMBL" id="KAE8950466.1"/>
    </source>
</evidence>
<dbReference type="Proteomes" id="UP000429523">
    <property type="component" value="Unassembled WGS sequence"/>
</dbReference>
<evidence type="ECO:0000313" key="16">
    <source>
        <dbReference type="Proteomes" id="UP000460718"/>
    </source>
</evidence>
<evidence type="ECO:0000313" key="8">
    <source>
        <dbReference type="EMBL" id="KAE9331068.1"/>
    </source>
</evidence>
<dbReference type="EMBL" id="QXGF01000001">
    <property type="protein sequence ID" value="KAE8950466.1"/>
    <property type="molecule type" value="Genomic_DNA"/>
</dbReference>
<dbReference type="EMBL" id="QXGD01000011">
    <property type="protein sequence ID" value="KAE9257979.1"/>
    <property type="molecule type" value="Genomic_DNA"/>
</dbReference>
<feature type="compositionally biased region" description="Basic and acidic residues" evidence="1">
    <location>
        <begin position="284"/>
        <end position="294"/>
    </location>
</feature>
<name>A0A6A3TWF6_9STRA</name>
<dbReference type="Proteomes" id="UP000440367">
    <property type="component" value="Unassembled WGS sequence"/>
</dbReference>
<dbReference type="AlphaFoldDB" id="A0A6A3TWF6"/>
<accession>A0A6A3TWF6</accession>
<dbReference type="EMBL" id="QXGA01000001">
    <property type="protein sequence ID" value="KAE9156089.1"/>
    <property type="molecule type" value="Genomic_DNA"/>
</dbReference>
<dbReference type="EMBL" id="QXGE01000001">
    <property type="protein sequence ID" value="KAE9331068.1"/>
    <property type="molecule type" value="Genomic_DNA"/>
</dbReference>
<sequence length="386" mass="42333">MPVMAVSLPPATSSTPVTASGSIPETESQLSMAPSTGASAPASPAKSGSLAPQKEEVPVIETAVEKPATSKRRRDRKSKPKPKPKKKETAQCVGYYVDALDKKMLWGEARIIQCNLTTQKIKVHFVGWSKNYDLWTDPMSITAHGRYAPRTKDESMKSWDGDMHLFEDMLGAIEESTFTPVPVPAEDKLQVTPAQPPAKKKAGEKKRAPSERKASTEKKTSGVKKAPSEKKISSAKVATARQPERSAAKRKAAEIVNDKPSSESTPVITKPAASNAKRAAVVLKGKENLEKNQEPSRNTKRQKREVPQKATAAVPATGKSRSGKKKKKTPTHDELPLFRDLELEDGTVMDFSKQREEARVKREAMQSFLDRCALIWKKQLSAVSVQ</sequence>
<gene>
    <name evidence="8" type="ORF">PF001_g22</name>
    <name evidence="7" type="ORF">PF002_g541</name>
    <name evidence="6" type="ORF">PF005_g43</name>
    <name evidence="5" type="ORF">PF006_g42</name>
    <name evidence="4" type="ORF">PF007_g91</name>
    <name evidence="9" type="ORF">PF008_g421</name>
    <name evidence="2" type="ORF">PF009_g41</name>
    <name evidence="3" type="ORF">PF011_g293</name>
</gene>
<reference evidence="10 11" key="1">
    <citation type="submission" date="2018-08" db="EMBL/GenBank/DDBJ databases">
        <title>Genomic investigation of the strawberry pathogen Phytophthora fragariae indicates pathogenicity is determined by transcriptional variation in three key races.</title>
        <authorList>
            <person name="Adams T.M."/>
            <person name="Armitage A.D."/>
            <person name="Sobczyk M.K."/>
            <person name="Bates H.J."/>
            <person name="Dunwell J.M."/>
            <person name="Nellist C.F."/>
            <person name="Harrison R.J."/>
        </authorList>
    </citation>
    <scope>NUCLEOTIDE SEQUENCE [LARGE SCALE GENOMIC DNA]</scope>
    <source>
        <strain evidence="8 12">A4</strain>
        <strain evidence="7 13">BC-1</strain>
        <strain evidence="6 11">NOV-27</strain>
        <strain evidence="5 14">NOV-5</strain>
        <strain evidence="4 15">NOV-71</strain>
        <strain evidence="9 17">NOV-77</strain>
        <strain evidence="2 10">NOV-9</strain>
        <strain evidence="3 16">SCRP245</strain>
    </source>
</reference>
<dbReference type="Proteomes" id="UP000440732">
    <property type="component" value="Unassembled WGS sequence"/>
</dbReference>
<feature type="compositionally biased region" description="Low complexity" evidence="1">
    <location>
        <begin position="31"/>
        <end position="52"/>
    </location>
</feature>
<evidence type="ECO:0000313" key="3">
    <source>
        <dbReference type="EMBL" id="KAE9031093.1"/>
    </source>
</evidence>
<dbReference type="EMBL" id="QXFZ01000002">
    <property type="protein sequence ID" value="KAE9141620.1"/>
    <property type="molecule type" value="Genomic_DNA"/>
</dbReference>
<evidence type="ECO:0000313" key="13">
    <source>
        <dbReference type="Proteomes" id="UP000440367"/>
    </source>
</evidence>
<evidence type="ECO:0000313" key="6">
    <source>
        <dbReference type="EMBL" id="KAE9238876.1"/>
    </source>
</evidence>
<dbReference type="Proteomes" id="UP000433483">
    <property type="component" value="Unassembled WGS sequence"/>
</dbReference>
<dbReference type="Proteomes" id="UP000460718">
    <property type="component" value="Unassembled WGS sequence"/>
</dbReference>
<evidence type="ECO:0000313" key="7">
    <source>
        <dbReference type="EMBL" id="KAE9257979.1"/>
    </source>
</evidence>
<evidence type="ECO:0000313" key="9">
    <source>
        <dbReference type="EMBL" id="KAE9362077.1"/>
    </source>
</evidence>
<dbReference type="InterPro" id="IPR016197">
    <property type="entry name" value="Chromo-like_dom_sf"/>
</dbReference>
<evidence type="ECO:0000313" key="5">
    <source>
        <dbReference type="EMBL" id="KAE9156089.1"/>
    </source>
</evidence>
<dbReference type="Proteomes" id="UP000437068">
    <property type="component" value="Unassembled WGS sequence"/>
</dbReference>
<evidence type="ECO:0000313" key="14">
    <source>
        <dbReference type="Proteomes" id="UP000440732"/>
    </source>
</evidence>
<feature type="compositionally biased region" description="Basic and acidic residues" evidence="1">
    <location>
        <begin position="205"/>
        <end position="232"/>
    </location>
</feature>
<dbReference type="EMBL" id="QXFW01000006">
    <property type="protein sequence ID" value="KAE9031093.1"/>
    <property type="molecule type" value="Genomic_DNA"/>
</dbReference>
<evidence type="ECO:0000313" key="11">
    <source>
        <dbReference type="Proteomes" id="UP000433483"/>
    </source>
</evidence>
<dbReference type="CDD" id="cd20104">
    <property type="entry name" value="MBT_PHF20L1-like"/>
    <property type="match status" value="1"/>
</dbReference>
<feature type="compositionally biased region" description="Polar residues" evidence="1">
    <location>
        <begin position="10"/>
        <end position="30"/>
    </location>
</feature>
<dbReference type="EMBL" id="QXGB01000001">
    <property type="protein sequence ID" value="KAE9238876.1"/>
    <property type="molecule type" value="Genomic_DNA"/>
</dbReference>